<evidence type="ECO:0000313" key="3">
    <source>
        <dbReference type="Proteomes" id="UP001292094"/>
    </source>
</evidence>
<organism evidence="2 3">
    <name type="scientific">Petrolisthes manimaculis</name>
    <dbReference type="NCBI Taxonomy" id="1843537"/>
    <lineage>
        <taxon>Eukaryota</taxon>
        <taxon>Metazoa</taxon>
        <taxon>Ecdysozoa</taxon>
        <taxon>Arthropoda</taxon>
        <taxon>Crustacea</taxon>
        <taxon>Multicrustacea</taxon>
        <taxon>Malacostraca</taxon>
        <taxon>Eumalacostraca</taxon>
        <taxon>Eucarida</taxon>
        <taxon>Decapoda</taxon>
        <taxon>Pleocyemata</taxon>
        <taxon>Anomura</taxon>
        <taxon>Galatheoidea</taxon>
        <taxon>Porcellanidae</taxon>
        <taxon>Petrolisthes</taxon>
    </lineage>
</organism>
<feature type="compositionally biased region" description="Basic residues" evidence="1">
    <location>
        <begin position="23"/>
        <end position="32"/>
    </location>
</feature>
<dbReference type="AlphaFoldDB" id="A0AAE1NML2"/>
<accession>A0AAE1NML2</accession>
<gene>
    <name evidence="2" type="ORF">Pmani_035610</name>
</gene>
<feature type="region of interest" description="Disordered" evidence="1">
    <location>
        <begin position="1"/>
        <end position="73"/>
    </location>
</feature>
<evidence type="ECO:0000313" key="2">
    <source>
        <dbReference type="EMBL" id="KAK4291571.1"/>
    </source>
</evidence>
<comment type="caution">
    <text evidence="2">The sequence shown here is derived from an EMBL/GenBank/DDBJ whole genome shotgun (WGS) entry which is preliminary data.</text>
</comment>
<sequence>MYNVTVAYYDDVSNQPSSQSTKKATKLTKPRSSHPATTSPPDPIIIRQAENAASTPETPISAPSTSPIHCRRR</sequence>
<feature type="compositionally biased region" description="Polar residues" evidence="1">
    <location>
        <begin position="51"/>
        <end position="67"/>
    </location>
</feature>
<reference evidence="2" key="1">
    <citation type="submission" date="2023-11" db="EMBL/GenBank/DDBJ databases">
        <title>Genome assemblies of two species of porcelain crab, Petrolisthes cinctipes and Petrolisthes manimaculis (Anomura: Porcellanidae).</title>
        <authorList>
            <person name="Angst P."/>
        </authorList>
    </citation>
    <scope>NUCLEOTIDE SEQUENCE</scope>
    <source>
        <strain evidence="2">PB745_02</strain>
        <tissue evidence="2">Gill</tissue>
    </source>
</reference>
<evidence type="ECO:0000256" key="1">
    <source>
        <dbReference type="SAM" id="MobiDB-lite"/>
    </source>
</evidence>
<name>A0AAE1NML2_9EUCA</name>
<protein>
    <submittedName>
        <fullName evidence="2">Uncharacterized protein</fullName>
    </submittedName>
</protein>
<dbReference type="EMBL" id="JAWZYT010005117">
    <property type="protein sequence ID" value="KAK4291571.1"/>
    <property type="molecule type" value="Genomic_DNA"/>
</dbReference>
<keyword evidence="3" id="KW-1185">Reference proteome</keyword>
<proteinExistence type="predicted"/>
<feature type="compositionally biased region" description="Polar residues" evidence="1">
    <location>
        <begin position="12"/>
        <end position="22"/>
    </location>
</feature>
<dbReference type="Proteomes" id="UP001292094">
    <property type="component" value="Unassembled WGS sequence"/>
</dbReference>